<evidence type="ECO:0000313" key="3">
    <source>
        <dbReference type="EMBL" id="PZX13119.1"/>
    </source>
</evidence>
<comment type="caution">
    <text evidence="3">The sequence shown here is derived from an EMBL/GenBank/DDBJ whole genome shotgun (WGS) entry which is preliminary data.</text>
</comment>
<evidence type="ECO:0000313" key="4">
    <source>
        <dbReference type="Proteomes" id="UP000248916"/>
    </source>
</evidence>
<dbReference type="Pfam" id="PF07811">
    <property type="entry name" value="TadE"/>
    <property type="match status" value="1"/>
</dbReference>
<accession>A0A2W7PUG9</accession>
<feature type="domain" description="TadE-like" evidence="2">
    <location>
        <begin position="26"/>
        <end position="66"/>
    </location>
</feature>
<organism evidence="3 4">
    <name type="scientific">Palleronia aestuarii</name>
    <dbReference type="NCBI Taxonomy" id="568105"/>
    <lineage>
        <taxon>Bacteria</taxon>
        <taxon>Pseudomonadati</taxon>
        <taxon>Pseudomonadota</taxon>
        <taxon>Alphaproteobacteria</taxon>
        <taxon>Rhodobacterales</taxon>
        <taxon>Roseobacteraceae</taxon>
        <taxon>Palleronia</taxon>
    </lineage>
</organism>
<dbReference type="AlphaFoldDB" id="A0A2W7PUG9"/>
<dbReference type="EMBL" id="QKZL01000019">
    <property type="protein sequence ID" value="PZX13119.1"/>
    <property type="molecule type" value="Genomic_DNA"/>
</dbReference>
<keyword evidence="1" id="KW-1133">Transmembrane helix</keyword>
<evidence type="ECO:0000256" key="1">
    <source>
        <dbReference type="SAM" id="Phobius"/>
    </source>
</evidence>
<keyword evidence="1" id="KW-0812">Transmembrane</keyword>
<sequence length="162" mass="18001">MRRAASRLLRPVFAGAGRRFRGDERGVSAVEFALLAPMIFFGLLSMTDIAFALRERMWVDQILRSGGQPAMRGLEPADVEETMERATCTSAETYPDCAAIPLMTFSADRYCICPTTEEVDASCTATCAVRPMRYYEISATKSYDGIFLPQFDFAPTVLVEAR</sequence>
<reference evidence="3 4" key="1">
    <citation type="submission" date="2018-06" db="EMBL/GenBank/DDBJ databases">
        <title>Genomic Encyclopedia of Archaeal and Bacterial Type Strains, Phase II (KMG-II): from individual species to whole genera.</title>
        <authorList>
            <person name="Goeker M."/>
        </authorList>
    </citation>
    <scope>NUCLEOTIDE SEQUENCE [LARGE SCALE GENOMIC DNA]</scope>
    <source>
        <strain evidence="3 4">DSM 22009</strain>
    </source>
</reference>
<gene>
    <name evidence="3" type="ORF">LX81_03347</name>
</gene>
<keyword evidence="4" id="KW-1185">Reference proteome</keyword>
<dbReference type="InterPro" id="IPR012495">
    <property type="entry name" value="TadE-like_dom"/>
</dbReference>
<protein>
    <submittedName>
        <fullName evidence="3">Pilus assembly protein CpaE</fullName>
    </submittedName>
</protein>
<evidence type="ECO:0000259" key="2">
    <source>
        <dbReference type="Pfam" id="PF07811"/>
    </source>
</evidence>
<proteinExistence type="predicted"/>
<dbReference type="Proteomes" id="UP000248916">
    <property type="component" value="Unassembled WGS sequence"/>
</dbReference>
<feature type="transmembrane region" description="Helical" evidence="1">
    <location>
        <begin position="32"/>
        <end position="53"/>
    </location>
</feature>
<keyword evidence="1" id="KW-0472">Membrane</keyword>
<name>A0A2W7PUG9_9RHOB</name>
<dbReference type="RefSeq" id="WP_170133992.1">
    <property type="nucleotide sequence ID" value="NZ_QKZL01000019.1"/>
</dbReference>